<protein>
    <recommendedName>
        <fullName evidence="3">Transposase</fullName>
    </recommendedName>
</protein>
<dbReference type="OrthoDB" id="5659804at2"/>
<keyword evidence="2" id="KW-1185">Reference proteome</keyword>
<proteinExistence type="predicted"/>
<dbReference type="EMBL" id="AP018005">
    <property type="protein sequence ID" value="BBB15375.1"/>
    <property type="molecule type" value="Genomic_DNA"/>
</dbReference>
<dbReference type="Proteomes" id="UP000282483">
    <property type="component" value="Chromosome"/>
</dbReference>
<organism evidence="1 2">
    <name type="scientific">Candidatus Rickettsiella viridis</name>
    <dbReference type="NCBI Taxonomy" id="676208"/>
    <lineage>
        <taxon>Bacteria</taxon>
        <taxon>Pseudomonadati</taxon>
        <taxon>Pseudomonadota</taxon>
        <taxon>Gammaproteobacteria</taxon>
        <taxon>Legionellales</taxon>
        <taxon>Coxiellaceae</taxon>
        <taxon>Rickettsiella</taxon>
    </lineage>
</organism>
<dbReference type="PANTHER" id="PTHR35586">
    <property type="entry name" value="SLL1691 PROTEIN"/>
    <property type="match status" value="1"/>
</dbReference>
<evidence type="ECO:0000313" key="2">
    <source>
        <dbReference type="Proteomes" id="UP000282483"/>
    </source>
</evidence>
<dbReference type="PANTHER" id="PTHR35586:SF1">
    <property type="entry name" value="SLL1691 PROTEIN"/>
    <property type="match status" value="1"/>
</dbReference>
<evidence type="ECO:0008006" key="3">
    <source>
        <dbReference type="Google" id="ProtNLM"/>
    </source>
</evidence>
<gene>
    <name evidence="1" type="ORF">RVIR1_08940</name>
</gene>
<dbReference type="KEGG" id="rvi:RVIR1_08940"/>
<dbReference type="AlphaFoldDB" id="A0A2Z5UWD1"/>
<evidence type="ECO:0000313" key="1">
    <source>
        <dbReference type="EMBL" id="BBB15375.1"/>
    </source>
</evidence>
<name>A0A2Z5UWD1_9COXI</name>
<accession>A0A2Z5UWD1</accession>
<reference evidence="1 2" key="1">
    <citation type="submission" date="2017-03" db="EMBL/GenBank/DDBJ databases">
        <title>The genome sequence of Candidatus Rickettsiella viridis.</title>
        <authorList>
            <person name="Nikoh N."/>
            <person name="Tsuchida T."/>
            <person name="Yamaguchi K."/>
            <person name="Maeda T."/>
            <person name="Shigenobu S."/>
            <person name="Fukatsu T."/>
        </authorList>
    </citation>
    <scope>NUCLEOTIDE SEQUENCE [LARGE SCALE GENOMIC DNA]</scope>
    <source>
        <strain evidence="1 2">Ap-RA04</strain>
    </source>
</reference>
<dbReference type="RefSeq" id="WP_126322835.1">
    <property type="nucleotide sequence ID" value="NZ_AP018005.1"/>
</dbReference>
<sequence length="303" mass="35635">MSPKKQNKKLLRSEQDSAWKDILDAYFKEFIEFFYPVIAKKIDWLAGYEALDSELQSITTDAMIGKTFVDKLVKVKSLDGKEEVVLIHIEVQSQKEEEFPKRLFQYYCKLFSKYDQSILTLAILTDSNKTWHPKNYERIVFDFPVISFNFWAHKLLDYDHKKQELEVSTNPFAMVVLVQLVFLNTKKDPNARSLMKFKLTRRLYDKGYKRDYVINLLKVIDWALVISENLELEYKQKLHKLEEERNMAYITSFERDGLEKGLQQGERRKALAIARNLLNQNVPLSVIKSATGLSEQEIELEDA</sequence>